<proteinExistence type="inferred from homology"/>
<dbReference type="PANTHER" id="PTHR13234">
    <property type="entry name" value="GAMMA-INTERFERON INDUCIBLE LYSOSOMAL THIOL REDUCTASE GILT"/>
    <property type="match status" value="1"/>
</dbReference>
<evidence type="ECO:0000256" key="1">
    <source>
        <dbReference type="ARBA" id="ARBA00005679"/>
    </source>
</evidence>
<feature type="transmembrane region" description="Helical" evidence="3">
    <location>
        <begin position="7"/>
        <end position="25"/>
    </location>
</feature>
<dbReference type="Proteomes" id="UP001153636">
    <property type="component" value="Chromosome 14"/>
</dbReference>
<keyword evidence="3" id="KW-1133">Transmembrane helix</keyword>
<dbReference type="AlphaFoldDB" id="A0A9P0G842"/>
<accession>A0A9P0G842</accession>
<evidence type="ECO:0000313" key="4">
    <source>
        <dbReference type="EMBL" id="CAH1103383.1"/>
    </source>
</evidence>
<keyword evidence="3" id="KW-0472">Membrane</keyword>
<dbReference type="InterPro" id="IPR004911">
    <property type="entry name" value="Interferon-induced_GILT"/>
</dbReference>
<evidence type="ECO:0000256" key="3">
    <source>
        <dbReference type="SAM" id="Phobius"/>
    </source>
</evidence>
<keyword evidence="2" id="KW-0325">Glycoprotein</keyword>
<reference evidence="4" key="1">
    <citation type="submission" date="2022-01" db="EMBL/GenBank/DDBJ databases">
        <authorList>
            <person name="King R."/>
        </authorList>
    </citation>
    <scope>NUCLEOTIDE SEQUENCE</scope>
</reference>
<dbReference type="Pfam" id="PF03227">
    <property type="entry name" value="GILT"/>
    <property type="match status" value="1"/>
</dbReference>
<organism evidence="4 5">
    <name type="scientific">Psylliodes chrysocephalus</name>
    <dbReference type="NCBI Taxonomy" id="3402493"/>
    <lineage>
        <taxon>Eukaryota</taxon>
        <taxon>Metazoa</taxon>
        <taxon>Ecdysozoa</taxon>
        <taxon>Arthropoda</taxon>
        <taxon>Hexapoda</taxon>
        <taxon>Insecta</taxon>
        <taxon>Pterygota</taxon>
        <taxon>Neoptera</taxon>
        <taxon>Endopterygota</taxon>
        <taxon>Coleoptera</taxon>
        <taxon>Polyphaga</taxon>
        <taxon>Cucujiformia</taxon>
        <taxon>Chrysomeloidea</taxon>
        <taxon>Chrysomelidae</taxon>
        <taxon>Galerucinae</taxon>
        <taxon>Alticini</taxon>
        <taxon>Psylliodes</taxon>
    </lineage>
</organism>
<protein>
    <submittedName>
        <fullName evidence="4">Uncharacterized protein</fullName>
    </submittedName>
</protein>
<keyword evidence="3" id="KW-0812">Transmembrane</keyword>
<dbReference type="OrthoDB" id="958254at2759"/>
<evidence type="ECO:0000313" key="5">
    <source>
        <dbReference type="Proteomes" id="UP001153636"/>
    </source>
</evidence>
<name>A0A9P0G842_9CUCU</name>
<dbReference type="GO" id="GO:0016671">
    <property type="term" value="F:oxidoreductase activity, acting on a sulfur group of donors, disulfide as acceptor"/>
    <property type="evidence" value="ECO:0007669"/>
    <property type="project" value="InterPro"/>
</dbReference>
<dbReference type="EMBL" id="OV651826">
    <property type="protein sequence ID" value="CAH1103383.1"/>
    <property type="molecule type" value="Genomic_DNA"/>
</dbReference>
<evidence type="ECO:0000256" key="2">
    <source>
        <dbReference type="ARBA" id="ARBA00023180"/>
    </source>
</evidence>
<dbReference type="PANTHER" id="PTHR13234:SF71">
    <property type="entry name" value="GAMMA-INTERFERON-INDUCIBLE LYSOSOMAL THIOL REDUCTASE-LIKE PROTEIN"/>
    <property type="match status" value="1"/>
</dbReference>
<gene>
    <name evidence="4" type="ORF">PSYICH_LOCUS4677</name>
</gene>
<sequence length="223" mass="25288">MNIKITKVLLLVVVIVILYKTLHYLQLNGEKNSGEDTDSLKNVKVSVYYEALCPDSRFFVAYQLLPTYKDFQNYVTLDLIPYGKAQTIETDGHIEFQCQHDAVECFANKIHACVIDLIEDPLVQLEYISCMIKDNIIPDDAGERCGKEFNINYSPISDCANGMEGIKLLKKHGERTNSLKPSVTFIPTIELNDNQNIVPQAQILKDFKKSICTVLKYKPSKCS</sequence>
<keyword evidence="5" id="KW-1185">Reference proteome</keyword>
<comment type="similarity">
    <text evidence="1">Belongs to the GILT family.</text>
</comment>